<feature type="compositionally biased region" description="Low complexity" evidence="1">
    <location>
        <begin position="60"/>
        <end position="69"/>
    </location>
</feature>
<dbReference type="Proteomes" id="UP001189429">
    <property type="component" value="Unassembled WGS sequence"/>
</dbReference>
<feature type="compositionally biased region" description="Basic residues" evidence="1">
    <location>
        <begin position="47"/>
        <end position="59"/>
    </location>
</feature>
<reference evidence="2" key="1">
    <citation type="submission" date="2023-10" db="EMBL/GenBank/DDBJ databases">
        <authorList>
            <person name="Chen Y."/>
            <person name="Shah S."/>
            <person name="Dougan E. K."/>
            <person name="Thang M."/>
            <person name="Chan C."/>
        </authorList>
    </citation>
    <scope>NUCLEOTIDE SEQUENCE [LARGE SCALE GENOMIC DNA]</scope>
</reference>
<comment type="caution">
    <text evidence="2">The sequence shown here is derived from an EMBL/GenBank/DDBJ whole genome shotgun (WGS) entry which is preliminary data.</text>
</comment>
<dbReference type="EMBL" id="CAUYUJ010018705">
    <property type="protein sequence ID" value="CAK0885699.1"/>
    <property type="molecule type" value="Genomic_DNA"/>
</dbReference>
<keyword evidence="3" id="KW-1185">Reference proteome</keyword>
<name>A0ABN9WKJ7_9DINO</name>
<evidence type="ECO:0000313" key="2">
    <source>
        <dbReference type="EMBL" id="CAK0885699.1"/>
    </source>
</evidence>
<feature type="non-terminal residue" evidence="2">
    <location>
        <position position="1"/>
    </location>
</feature>
<evidence type="ECO:0000256" key="1">
    <source>
        <dbReference type="SAM" id="MobiDB-lite"/>
    </source>
</evidence>
<proteinExistence type="predicted"/>
<feature type="region of interest" description="Disordered" evidence="1">
    <location>
        <begin position="26"/>
        <end position="69"/>
    </location>
</feature>
<organism evidence="2 3">
    <name type="scientific">Prorocentrum cordatum</name>
    <dbReference type="NCBI Taxonomy" id="2364126"/>
    <lineage>
        <taxon>Eukaryota</taxon>
        <taxon>Sar</taxon>
        <taxon>Alveolata</taxon>
        <taxon>Dinophyceae</taxon>
        <taxon>Prorocentrales</taxon>
        <taxon>Prorocentraceae</taxon>
        <taxon>Prorocentrum</taxon>
    </lineage>
</organism>
<protein>
    <submittedName>
        <fullName evidence="2">Uncharacterized protein</fullName>
    </submittedName>
</protein>
<accession>A0ABN9WKJ7</accession>
<feature type="non-terminal residue" evidence="2">
    <location>
        <position position="69"/>
    </location>
</feature>
<evidence type="ECO:0000313" key="3">
    <source>
        <dbReference type="Proteomes" id="UP001189429"/>
    </source>
</evidence>
<gene>
    <name evidence="2" type="ORF">PCOR1329_LOCUS67234</name>
</gene>
<sequence>DFSARGAAGAATGQRRSCAAWRAASWARARSTGTPRERHGPGSRPRSASRTRRGGRRRWALAAPRARGS</sequence>